<evidence type="ECO:0000313" key="4">
    <source>
        <dbReference type="EMBL" id="MBE9222815.1"/>
    </source>
</evidence>
<comment type="caution">
    <text evidence="4">The sequence shown here is derived from an EMBL/GenBank/DDBJ whole genome shotgun (WGS) entry which is preliminary data.</text>
</comment>
<proteinExistence type="inferred from homology"/>
<dbReference type="Gene3D" id="1.10.10.10">
    <property type="entry name" value="Winged helix-like DNA-binding domain superfamily/Winged helix DNA-binding domain"/>
    <property type="match status" value="1"/>
</dbReference>
<dbReference type="PANTHER" id="PTHR43022">
    <property type="entry name" value="PROTEIN SMF"/>
    <property type="match status" value="1"/>
</dbReference>
<dbReference type="NCBIfam" id="TIGR00732">
    <property type="entry name" value="dprA"/>
    <property type="match status" value="1"/>
</dbReference>
<dbReference type="Pfam" id="PF02481">
    <property type="entry name" value="DNA_processg_A"/>
    <property type="match status" value="1"/>
</dbReference>
<dbReference type="Gene3D" id="3.40.50.450">
    <property type="match status" value="1"/>
</dbReference>
<sequence length="393" mass="43409">MNNREKKYWLAWSNIKGLGATSIRKIAQTFDSLETAWGVSSQQLLTVDGIGKKISETIDQQRRKINPDALFEEHIQKNPFFWCPNDNLYPHLLSEIPSPPTILYYKGKVVEKENNGITPMIGIVGTRKPTEHGRRWTYNISKALAQQGFIIVSGLAEGIDTVAHRACLDVGGRTIAVLGNGLDRAYPLSNRDLMAEIAEKGLILTEYAHGSRPERGNFPARNRIVAGLCRAVLVMEAPEKSGALITAHYATEFNRDVYTLPNTPDNFRARGCLRLIHKGAEIIVTTEELLSSLGAIPNLDQPEQLSLFTENGQGFRNDTKTGIPTLAKPEEPNLTPPLSIVYGAIAPEPTSLDTIVITTKMPMAQVSGILLQLELDGHISQLPGMKYKKTMDN</sequence>
<dbReference type="SUPFAM" id="SSF102405">
    <property type="entry name" value="MCP/YpsA-like"/>
    <property type="match status" value="1"/>
</dbReference>
<evidence type="ECO:0000256" key="1">
    <source>
        <dbReference type="ARBA" id="ARBA00006525"/>
    </source>
</evidence>
<accession>A0ABR9V4J7</accession>
<dbReference type="SUPFAM" id="SSF47781">
    <property type="entry name" value="RuvA domain 2-like"/>
    <property type="match status" value="1"/>
</dbReference>
<dbReference type="Pfam" id="PF17782">
    <property type="entry name" value="WHD_DprA"/>
    <property type="match status" value="1"/>
</dbReference>
<dbReference type="InterPro" id="IPR041614">
    <property type="entry name" value="DprA_WH"/>
</dbReference>
<reference evidence="4 5" key="1">
    <citation type="submission" date="2020-10" db="EMBL/GenBank/DDBJ databases">
        <authorList>
            <person name="Castelo-Branco R."/>
            <person name="Eusebio N."/>
            <person name="Adriana R."/>
            <person name="Vieira A."/>
            <person name="Brugerolle De Fraissinette N."/>
            <person name="Rezende De Castro R."/>
            <person name="Schneider M.P."/>
            <person name="Vasconcelos V."/>
            <person name="Leao P.N."/>
        </authorList>
    </citation>
    <scope>NUCLEOTIDE SEQUENCE [LARGE SCALE GENOMIC DNA]</scope>
    <source>
        <strain evidence="4 5">LEGE 03274</strain>
    </source>
</reference>
<dbReference type="EMBL" id="JADEWC010000017">
    <property type="protein sequence ID" value="MBE9222815.1"/>
    <property type="molecule type" value="Genomic_DNA"/>
</dbReference>
<dbReference type="PANTHER" id="PTHR43022:SF1">
    <property type="entry name" value="PROTEIN SMF"/>
    <property type="match status" value="1"/>
</dbReference>
<evidence type="ECO:0000259" key="3">
    <source>
        <dbReference type="Pfam" id="PF17782"/>
    </source>
</evidence>
<dbReference type="InterPro" id="IPR036388">
    <property type="entry name" value="WH-like_DNA-bd_sf"/>
</dbReference>
<comment type="similarity">
    <text evidence="1">Belongs to the DprA/Smf family.</text>
</comment>
<keyword evidence="5" id="KW-1185">Reference proteome</keyword>
<gene>
    <name evidence="4" type="primary">dprA</name>
    <name evidence="4" type="ORF">IQ215_08910</name>
</gene>
<protein>
    <submittedName>
        <fullName evidence="4">DNA-protecting protein DprA</fullName>
    </submittedName>
</protein>
<dbReference type="InterPro" id="IPR003488">
    <property type="entry name" value="DprA"/>
</dbReference>
<evidence type="ECO:0000259" key="2">
    <source>
        <dbReference type="Pfam" id="PF02481"/>
    </source>
</evidence>
<organism evidence="4 5">
    <name type="scientific">Cyanobacterium stanieri LEGE 03274</name>
    <dbReference type="NCBI Taxonomy" id="1828756"/>
    <lineage>
        <taxon>Bacteria</taxon>
        <taxon>Bacillati</taxon>
        <taxon>Cyanobacteriota</taxon>
        <taxon>Cyanophyceae</taxon>
        <taxon>Oscillatoriophycideae</taxon>
        <taxon>Chroococcales</taxon>
        <taxon>Geminocystaceae</taxon>
        <taxon>Cyanobacterium</taxon>
    </lineage>
</organism>
<evidence type="ECO:0000313" key="5">
    <source>
        <dbReference type="Proteomes" id="UP000654604"/>
    </source>
</evidence>
<feature type="domain" description="DprA winged helix" evidence="3">
    <location>
        <begin position="327"/>
        <end position="385"/>
    </location>
</feature>
<name>A0ABR9V4J7_9CHRO</name>
<dbReference type="Proteomes" id="UP000654604">
    <property type="component" value="Unassembled WGS sequence"/>
</dbReference>
<feature type="domain" description="Smf/DprA SLOG" evidence="2">
    <location>
        <begin position="82"/>
        <end position="293"/>
    </location>
</feature>
<dbReference type="InterPro" id="IPR010994">
    <property type="entry name" value="RuvA_2-like"/>
</dbReference>
<dbReference type="InterPro" id="IPR057666">
    <property type="entry name" value="DrpA_SLOG"/>
</dbReference>